<proteinExistence type="predicted"/>
<evidence type="ECO:0000313" key="2">
    <source>
        <dbReference type="EMBL" id="KAK3262306.1"/>
    </source>
</evidence>
<feature type="region of interest" description="Disordered" evidence="1">
    <location>
        <begin position="277"/>
        <end position="316"/>
    </location>
</feature>
<name>A0AAE0KVI5_9CHLO</name>
<protein>
    <submittedName>
        <fullName evidence="2">Uncharacterized protein</fullName>
    </submittedName>
</protein>
<feature type="compositionally biased region" description="Low complexity" evidence="1">
    <location>
        <begin position="280"/>
        <end position="313"/>
    </location>
</feature>
<evidence type="ECO:0000256" key="1">
    <source>
        <dbReference type="SAM" id="MobiDB-lite"/>
    </source>
</evidence>
<dbReference type="EMBL" id="LGRX02016320">
    <property type="protein sequence ID" value="KAK3262306.1"/>
    <property type="molecule type" value="Genomic_DNA"/>
</dbReference>
<keyword evidence="3" id="KW-1185">Reference proteome</keyword>
<reference evidence="2 3" key="1">
    <citation type="journal article" date="2015" name="Genome Biol. Evol.">
        <title>Comparative Genomics of a Bacterivorous Green Alga Reveals Evolutionary Causalities and Consequences of Phago-Mixotrophic Mode of Nutrition.</title>
        <authorList>
            <person name="Burns J.A."/>
            <person name="Paasch A."/>
            <person name="Narechania A."/>
            <person name="Kim E."/>
        </authorList>
    </citation>
    <scope>NUCLEOTIDE SEQUENCE [LARGE SCALE GENOMIC DNA]</scope>
    <source>
        <strain evidence="2 3">PLY_AMNH</strain>
    </source>
</reference>
<gene>
    <name evidence="2" type="ORF">CYMTET_28829</name>
</gene>
<feature type="region of interest" description="Disordered" evidence="1">
    <location>
        <begin position="230"/>
        <end position="265"/>
    </location>
</feature>
<sequence>MRFVKSKEGTRHKDALGALYLAAPLQTVLEQVQERHAGVVISSYLDDAFFLGPPTVAALAYETYMEEAATIGLDIQPVKSAAFSPEGDASCFADGMPGARGELDFMDVLGVPVGKAEAVSAEMLKKVEELCAILPILNKLGHAQARGLLLRFIAHPSLGGCAGTEDLGAESDLPYVNSLQAAMQKVSEAMEVVEEARGVNTPLLPQVPKADDVKKLSDCSRSLVWQKQLQREQGGTRSHGKVLAVVREGRSSQSPPTRAEYDGDTQASYQRGYAFVWPNEPASSPRQESSPASSEEPASSPRSESPTSSTEEPIFCIQNQYSAHLVGGDCDDLPSRTTANTFP</sequence>
<dbReference type="Proteomes" id="UP001190700">
    <property type="component" value="Unassembled WGS sequence"/>
</dbReference>
<organism evidence="2 3">
    <name type="scientific">Cymbomonas tetramitiformis</name>
    <dbReference type="NCBI Taxonomy" id="36881"/>
    <lineage>
        <taxon>Eukaryota</taxon>
        <taxon>Viridiplantae</taxon>
        <taxon>Chlorophyta</taxon>
        <taxon>Pyramimonadophyceae</taxon>
        <taxon>Pyramimonadales</taxon>
        <taxon>Pyramimonadaceae</taxon>
        <taxon>Cymbomonas</taxon>
    </lineage>
</organism>
<evidence type="ECO:0000313" key="3">
    <source>
        <dbReference type="Proteomes" id="UP001190700"/>
    </source>
</evidence>
<dbReference type="AlphaFoldDB" id="A0AAE0KVI5"/>
<comment type="caution">
    <text evidence="2">The sequence shown here is derived from an EMBL/GenBank/DDBJ whole genome shotgun (WGS) entry which is preliminary data.</text>
</comment>
<accession>A0AAE0KVI5</accession>